<evidence type="ECO:0000256" key="1">
    <source>
        <dbReference type="ARBA" id="ARBA00004141"/>
    </source>
</evidence>
<keyword evidence="2 7" id="KW-0812">Transmembrane</keyword>
<evidence type="ECO:0000256" key="2">
    <source>
        <dbReference type="ARBA" id="ARBA00022692"/>
    </source>
</evidence>
<dbReference type="STRING" id="5466.A0A4R8QG04"/>
<keyword evidence="10" id="KW-1185">Reference proteome</keyword>
<dbReference type="GO" id="GO:0022857">
    <property type="term" value="F:transmembrane transporter activity"/>
    <property type="evidence" value="ECO:0007669"/>
    <property type="project" value="InterPro"/>
</dbReference>
<keyword evidence="5" id="KW-0325">Glycoprotein</keyword>
<feature type="transmembrane region" description="Helical" evidence="7">
    <location>
        <begin position="219"/>
        <end position="239"/>
    </location>
</feature>
<feature type="transmembrane region" description="Helical" evidence="7">
    <location>
        <begin position="156"/>
        <end position="178"/>
    </location>
</feature>
<dbReference type="InterPro" id="IPR036259">
    <property type="entry name" value="MFS_trans_sf"/>
</dbReference>
<feature type="transmembrane region" description="Helical" evidence="7">
    <location>
        <begin position="471"/>
        <end position="495"/>
    </location>
</feature>
<dbReference type="PROSITE" id="PS50850">
    <property type="entry name" value="MFS"/>
    <property type="match status" value="1"/>
</dbReference>
<dbReference type="AlphaFoldDB" id="A0A4R8QG04"/>
<evidence type="ECO:0000256" key="7">
    <source>
        <dbReference type="SAM" id="Phobius"/>
    </source>
</evidence>
<evidence type="ECO:0000313" key="10">
    <source>
        <dbReference type="Proteomes" id="UP000295703"/>
    </source>
</evidence>
<dbReference type="SUPFAM" id="SSF103473">
    <property type="entry name" value="MFS general substrate transporter"/>
    <property type="match status" value="1"/>
</dbReference>
<dbReference type="InterPro" id="IPR020846">
    <property type="entry name" value="MFS_dom"/>
</dbReference>
<gene>
    <name evidence="9" type="primary">vrtL-1</name>
    <name evidence="9" type="ORF">CTRI78_v011017</name>
</gene>
<dbReference type="Gene3D" id="1.20.1250.20">
    <property type="entry name" value="MFS general substrate transporter like domains"/>
    <property type="match status" value="1"/>
</dbReference>
<keyword evidence="3 7" id="KW-1133">Transmembrane helix</keyword>
<protein>
    <submittedName>
        <fullName evidence="9">Efflux pump vrtL</fullName>
    </submittedName>
</protein>
<feature type="region of interest" description="Disordered" evidence="6">
    <location>
        <begin position="1"/>
        <end position="37"/>
    </location>
</feature>
<proteinExistence type="predicted"/>
<feature type="compositionally biased region" description="Low complexity" evidence="6">
    <location>
        <begin position="19"/>
        <end position="29"/>
    </location>
</feature>
<dbReference type="InterPro" id="IPR011701">
    <property type="entry name" value="MFS"/>
</dbReference>
<evidence type="ECO:0000256" key="6">
    <source>
        <dbReference type="SAM" id="MobiDB-lite"/>
    </source>
</evidence>
<feature type="transmembrane region" description="Helical" evidence="7">
    <location>
        <begin position="411"/>
        <end position="432"/>
    </location>
</feature>
<feature type="transmembrane region" description="Helical" evidence="7">
    <location>
        <begin position="62"/>
        <end position="87"/>
    </location>
</feature>
<reference evidence="9 10" key="1">
    <citation type="submission" date="2018-12" db="EMBL/GenBank/DDBJ databases">
        <title>Genome sequence and assembly of Colletotrichum trifolii.</title>
        <authorList>
            <person name="Gan P."/>
            <person name="Shirasu K."/>
        </authorList>
    </citation>
    <scope>NUCLEOTIDE SEQUENCE [LARGE SCALE GENOMIC DNA]</scope>
    <source>
        <strain evidence="9 10">543-2</strain>
    </source>
</reference>
<feature type="transmembrane region" description="Helical" evidence="7">
    <location>
        <begin position="131"/>
        <end position="150"/>
    </location>
</feature>
<comment type="caution">
    <text evidence="9">The sequence shown here is derived from an EMBL/GenBank/DDBJ whole genome shotgun (WGS) entry which is preliminary data.</text>
</comment>
<evidence type="ECO:0000256" key="3">
    <source>
        <dbReference type="ARBA" id="ARBA00022989"/>
    </source>
</evidence>
<feature type="transmembrane region" description="Helical" evidence="7">
    <location>
        <begin position="379"/>
        <end position="399"/>
    </location>
</feature>
<dbReference type="GO" id="GO:0016020">
    <property type="term" value="C:membrane"/>
    <property type="evidence" value="ECO:0007669"/>
    <property type="project" value="UniProtKB-SubCell"/>
</dbReference>
<evidence type="ECO:0000256" key="5">
    <source>
        <dbReference type="ARBA" id="ARBA00023180"/>
    </source>
</evidence>
<evidence type="ECO:0000313" key="9">
    <source>
        <dbReference type="EMBL" id="TDZ37781.1"/>
    </source>
</evidence>
<feature type="transmembrane region" description="Helical" evidence="7">
    <location>
        <begin position="295"/>
        <end position="314"/>
    </location>
</feature>
<dbReference type="EMBL" id="RYZW01000214">
    <property type="protein sequence ID" value="TDZ37781.1"/>
    <property type="molecule type" value="Genomic_DNA"/>
</dbReference>
<dbReference type="Pfam" id="PF07690">
    <property type="entry name" value="MFS_1"/>
    <property type="match status" value="1"/>
</dbReference>
<dbReference type="PANTHER" id="PTHR23502">
    <property type="entry name" value="MAJOR FACILITATOR SUPERFAMILY"/>
    <property type="match status" value="1"/>
</dbReference>
<feature type="transmembrane region" description="Helical" evidence="7">
    <location>
        <begin position="99"/>
        <end position="119"/>
    </location>
</feature>
<feature type="transmembrane region" description="Helical" evidence="7">
    <location>
        <begin position="444"/>
        <end position="465"/>
    </location>
</feature>
<sequence>MTSQTLGYSGDVEKALRPTTSTSTLALSGSDDEGTSAKAQLVSWNGPDDPENPKNWTRQKKWATSLIISTFAFLSPLSSSIAAPALGPIGQELRITNSIQLQLVMSIFLLTYALGPFVLSPCSEIWGRTPIVRVGNVIFIVFTALCGFATSKEQIIAFRFMAGIGGSVTIGMGSGVLADCWNPEERGKGIAFMQFAPVMGLAIGPIAGGYISQYASWRWTFWSVVIVNVTVQVVAFFYLKETYAPRLLLLKAKKLRKQSSNENLKTQWEMEEKTLAKLLRVSLSRPWIMLGTQPIIQSLALYQAFNFGMLYLIISSFPTLWEGHYGLAKGQASLNYISIALGSLIGVLICAPVMDAAYRRLKRRHGIDESQPGVPEYRVPLMIPSSLITPCGIFLFAWSAQNKMHFLVPNIGIAVTVGSSMVSYQCISAYIADSYPLYTASASAACSFLRSMAAFAFPLFVPALFGNLGYGWGGSLLGAIAVVVGVPAPLLLWVYGGRLRAASRFGG</sequence>
<comment type="subcellular location">
    <subcellularLocation>
        <location evidence="1">Membrane</location>
        <topology evidence="1">Multi-pass membrane protein</topology>
    </subcellularLocation>
</comment>
<accession>A0A4R8QG04</accession>
<feature type="transmembrane region" description="Helical" evidence="7">
    <location>
        <begin position="190"/>
        <end position="213"/>
    </location>
</feature>
<name>A0A4R8QG04_COLTR</name>
<dbReference type="CDD" id="cd17323">
    <property type="entry name" value="MFS_Tpo1_MDR_like"/>
    <property type="match status" value="1"/>
</dbReference>
<organism evidence="9 10">
    <name type="scientific">Colletotrichum trifolii</name>
    <dbReference type="NCBI Taxonomy" id="5466"/>
    <lineage>
        <taxon>Eukaryota</taxon>
        <taxon>Fungi</taxon>
        <taxon>Dikarya</taxon>
        <taxon>Ascomycota</taxon>
        <taxon>Pezizomycotina</taxon>
        <taxon>Sordariomycetes</taxon>
        <taxon>Hypocreomycetidae</taxon>
        <taxon>Glomerellales</taxon>
        <taxon>Glomerellaceae</taxon>
        <taxon>Colletotrichum</taxon>
        <taxon>Colletotrichum orbiculare species complex</taxon>
    </lineage>
</organism>
<dbReference type="Proteomes" id="UP000295703">
    <property type="component" value="Unassembled WGS sequence"/>
</dbReference>
<dbReference type="FunFam" id="1.20.1250.20:FF:000011">
    <property type="entry name" value="MFS multidrug transporter, putative"/>
    <property type="match status" value="1"/>
</dbReference>
<keyword evidence="4 7" id="KW-0472">Membrane</keyword>
<feature type="transmembrane region" description="Helical" evidence="7">
    <location>
        <begin position="334"/>
        <end position="358"/>
    </location>
</feature>
<evidence type="ECO:0000259" key="8">
    <source>
        <dbReference type="PROSITE" id="PS50850"/>
    </source>
</evidence>
<feature type="domain" description="Major facilitator superfamily (MFS) profile" evidence="8">
    <location>
        <begin position="64"/>
        <end position="500"/>
    </location>
</feature>
<dbReference type="PANTHER" id="PTHR23502:SF60">
    <property type="entry name" value="MAJOR FACILITATOR SUPERFAMILY (MFS) PROFILE DOMAIN-CONTAINING PROTEIN-RELATED"/>
    <property type="match status" value="1"/>
</dbReference>
<evidence type="ECO:0000256" key="4">
    <source>
        <dbReference type="ARBA" id="ARBA00023136"/>
    </source>
</evidence>